<name>A0A1S3HCP5_LINAN</name>
<evidence type="ECO:0000259" key="2">
    <source>
        <dbReference type="Pfam" id="PF00632"/>
    </source>
</evidence>
<dbReference type="Pfam" id="PF00632">
    <property type="entry name" value="HECT"/>
    <property type="match status" value="1"/>
</dbReference>
<evidence type="ECO:0000256" key="1">
    <source>
        <dbReference type="ARBA" id="ARBA00022786"/>
    </source>
</evidence>
<sequence length="138" mass="15456">MRDAFVPQPTTKELTSDDILGMFQPLFTDEGANQRQREEDVMDHWVSYLDDVGKGKTVVKPKDILRFASGLNSVPLIGWGSNNEPTLQFLSDPPSQLPQARTCGPSILLPLWNYESYESFKLSMDEGIINSLPAILLD</sequence>
<proteinExistence type="predicted"/>
<feature type="domain" description="HECT" evidence="2">
    <location>
        <begin position="60"/>
        <end position="124"/>
    </location>
</feature>
<dbReference type="STRING" id="7574.A0A1S3HCP5"/>
<keyword evidence="1" id="KW-0833">Ubl conjugation pathway</keyword>
<keyword evidence="3" id="KW-1185">Reference proteome</keyword>
<dbReference type="AlphaFoldDB" id="A0A1S3HCP5"/>
<dbReference type="GO" id="GO:0004842">
    <property type="term" value="F:ubiquitin-protein transferase activity"/>
    <property type="evidence" value="ECO:0007669"/>
    <property type="project" value="InterPro"/>
</dbReference>
<accession>A0A1S3HCP5</accession>
<dbReference type="Gene3D" id="3.30.2410.10">
    <property type="entry name" value="Hect, E3 ligase catalytic domain"/>
    <property type="match status" value="1"/>
</dbReference>
<dbReference type="RefSeq" id="XP_013383754.1">
    <property type="nucleotide sequence ID" value="XM_013528300.1"/>
</dbReference>
<protein>
    <submittedName>
        <fullName evidence="4 5">G2/M phase-specific E3 ubiquitin-protein ligase</fullName>
    </submittedName>
</protein>
<dbReference type="RefSeq" id="XP_013383755.1">
    <property type="nucleotide sequence ID" value="XM_013528301.1"/>
</dbReference>
<organism evidence="3 5">
    <name type="scientific">Lingula anatina</name>
    <name type="common">Brachiopod</name>
    <name type="synonym">Lingula unguis</name>
    <dbReference type="NCBI Taxonomy" id="7574"/>
    <lineage>
        <taxon>Eukaryota</taxon>
        <taxon>Metazoa</taxon>
        <taxon>Spiralia</taxon>
        <taxon>Lophotrochozoa</taxon>
        <taxon>Brachiopoda</taxon>
        <taxon>Linguliformea</taxon>
        <taxon>Lingulata</taxon>
        <taxon>Lingulida</taxon>
        <taxon>Linguloidea</taxon>
        <taxon>Lingulidae</taxon>
        <taxon>Lingula</taxon>
    </lineage>
</organism>
<evidence type="ECO:0000313" key="3">
    <source>
        <dbReference type="Proteomes" id="UP000085678"/>
    </source>
</evidence>
<dbReference type="KEGG" id="lak:106154065"/>
<evidence type="ECO:0000313" key="5">
    <source>
        <dbReference type="RefSeq" id="XP_013383755.1"/>
    </source>
</evidence>
<evidence type="ECO:0000313" key="4">
    <source>
        <dbReference type="RefSeq" id="XP_013383754.1"/>
    </source>
</evidence>
<reference evidence="4 5" key="1">
    <citation type="submission" date="2025-04" db="UniProtKB">
        <authorList>
            <consortium name="RefSeq"/>
        </authorList>
    </citation>
    <scope>IDENTIFICATION</scope>
    <source>
        <tissue evidence="4 5">Gonads</tissue>
    </source>
</reference>
<dbReference type="InterPro" id="IPR035983">
    <property type="entry name" value="Hect_E3_ubiquitin_ligase"/>
</dbReference>
<dbReference type="GeneID" id="106154065"/>
<dbReference type="InterPro" id="IPR000569">
    <property type="entry name" value="HECT_dom"/>
</dbReference>
<dbReference type="SUPFAM" id="SSF56204">
    <property type="entry name" value="Hect, E3 ligase catalytic domain"/>
    <property type="match status" value="1"/>
</dbReference>
<dbReference type="OrthoDB" id="2384350at2759"/>
<gene>
    <name evidence="4 5" type="primary">LOC106154065</name>
</gene>
<dbReference type="Proteomes" id="UP000085678">
    <property type="component" value="Unplaced"/>
</dbReference>